<dbReference type="Pfam" id="PF12796">
    <property type="entry name" value="Ank_2"/>
    <property type="match status" value="1"/>
</dbReference>
<dbReference type="PROSITE" id="PS50088">
    <property type="entry name" value="ANK_REPEAT"/>
    <property type="match status" value="1"/>
</dbReference>
<evidence type="ECO:0000313" key="2">
    <source>
        <dbReference type="EMBL" id="KAK9290093.1"/>
    </source>
</evidence>
<dbReference type="PANTHER" id="PTHR47303:SF1">
    <property type="entry name" value="NF-KAPPA-B INHIBITOR BETA"/>
    <property type="match status" value="1"/>
</dbReference>
<dbReference type="SUPFAM" id="SSF48403">
    <property type="entry name" value="Ankyrin repeat"/>
    <property type="match status" value="1"/>
</dbReference>
<keyword evidence="3" id="KW-1185">Reference proteome</keyword>
<dbReference type="PANTHER" id="PTHR47303">
    <property type="match status" value="1"/>
</dbReference>
<dbReference type="EMBL" id="JBBPBK010000002">
    <property type="protein sequence ID" value="KAK9290093.1"/>
    <property type="molecule type" value="Genomic_DNA"/>
</dbReference>
<dbReference type="InterPro" id="IPR036770">
    <property type="entry name" value="Ankyrin_rpt-contain_sf"/>
</dbReference>
<gene>
    <name evidence="2" type="ORF">L1049_008257</name>
</gene>
<evidence type="ECO:0000256" key="1">
    <source>
        <dbReference type="PROSITE-ProRule" id="PRU00023"/>
    </source>
</evidence>
<keyword evidence="1" id="KW-0040">ANK repeat</keyword>
<evidence type="ECO:0000313" key="3">
    <source>
        <dbReference type="Proteomes" id="UP001415857"/>
    </source>
</evidence>
<organism evidence="2 3">
    <name type="scientific">Liquidambar formosana</name>
    <name type="common">Formosan gum</name>
    <dbReference type="NCBI Taxonomy" id="63359"/>
    <lineage>
        <taxon>Eukaryota</taxon>
        <taxon>Viridiplantae</taxon>
        <taxon>Streptophyta</taxon>
        <taxon>Embryophyta</taxon>
        <taxon>Tracheophyta</taxon>
        <taxon>Spermatophyta</taxon>
        <taxon>Magnoliopsida</taxon>
        <taxon>eudicotyledons</taxon>
        <taxon>Gunneridae</taxon>
        <taxon>Pentapetalae</taxon>
        <taxon>Saxifragales</taxon>
        <taxon>Altingiaceae</taxon>
        <taxon>Liquidambar</taxon>
    </lineage>
</organism>
<sequence>MPSFSSQSSLTDEYEGEDDYSQYMPLYKAAIKGDWESAKRFLDGDQSAATAVINEIGETVLHVAVSVGRRNVNTHFVKELLKLIPSSELAYLNNIWGRTTLHNAAIFGNIEAAKLLVEHNPYLANIHNGGWTPIQFAAAFDQKEMVSYLMTVTIADEDPFPFANKAGFDLLTSMITSEFYDLALQLVQCYPSLATWAPSGQQIALYTLAGKPSAFPSGRVPVKFKNDCNKPSGEDVEKGENTAESFQVHARMSSWVPFFISDVGC</sequence>
<name>A0AAP0X864_LIQFO</name>
<accession>A0AAP0X864</accession>
<protein>
    <submittedName>
        <fullName evidence="2">Uncharacterized protein</fullName>
    </submittedName>
</protein>
<reference evidence="2 3" key="1">
    <citation type="journal article" date="2024" name="Plant J.">
        <title>Genome sequences and population genomics reveal climatic adaptation and genomic divergence between two closely related sweetgum species.</title>
        <authorList>
            <person name="Xu W.Q."/>
            <person name="Ren C.Q."/>
            <person name="Zhang X.Y."/>
            <person name="Comes H.P."/>
            <person name="Liu X.H."/>
            <person name="Li Y.G."/>
            <person name="Kettle C.J."/>
            <person name="Jalonen R."/>
            <person name="Gaisberger H."/>
            <person name="Ma Y.Z."/>
            <person name="Qiu Y.X."/>
        </authorList>
    </citation>
    <scope>NUCLEOTIDE SEQUENCE [LARGE SCALE GENOMIC DNA]</scope>
    <source>
        <strain evidence="2">Hangzhou</strain>
    </source>
</reference>
<dbReference type="Proteomes" id="UP001415857">
    <property type="component" value="Unassembled WGS sequence"/>
</dbReference>
<dbReference type="SMART" id="SM00248">
    <property type="entry name" value="ANK"/>
    <property type="match status" value="3"/>
</dbReference>
<dbReference type="InterPro" id="IPR002110">
    <property type="entry name" value="Ankyrin_rpt"/>
</dbReference>
<dbReference type="AlphaFoldDB" id="A0AAP0X864"/>
<comment type="caution">
    <text evidence="2">The sequence shown here is derived from an EMBL/GenBank/DDBJ whole genome shotgun (WGS) entry which is preliminary data.</text>
</comment>
<feature type="repeat" description="ANK" evidence="1">
    <location>
        <begin position="96"/>
        <end position="128"/>
    </location>
</feature>
<proteinExistence type="predicted"/>
<dbReference type="Gene3D" id="1.25.40.20">
    <property type="entry name" value="Ankyrin repeat-containing domain"/>
    <property type="match status" value="1"/>
</dbReference>